<dbReference type="RefSeq" id="WP_121209899.1">
    <property type="nucleotide sequence ID" value="NZ_RBIM01000001.1"/>
</dbReference>
<dbReference type="Proteomes" id="UP000273675">
    <property type="component" value="Unassembled WGS sequence"/>
</dbReference>
<gene>
    <name evidence="3" type="ORF">C7435_0520</name>
</gene>
<evidence type="ECO:0000313" key="3">
    <source>
        <dbReference type="EMBL" id="RKR04077.1"/>
    </source>
</evidence>
<dbReference type="InterPro" id="IPR016161">
    <property type="entry name" value="Ald_DH/histidinol_DH"/>
</dbReference>
<dbReference type="PANTHER" id="PTHR43353">
    <property type="entry name" value="SUCCINATE-SEMIALDEHYDE DEHYDROGENASE, MITOCHONDRIAL"/>
    <property type="match status" value="1"/>
</dbReference>
<evidence type="ECO:0000259" key="2">
    <source>
        <dbReference type="Pfam" id="PF00171"/>
    </source>
</evidence>
<keyword evidence="1" id="KW-0560">Oxidoreductase</keyword>
<dbReference type="InterPro" id="IPR050740">
    <property type="entry name" value="Aldehyde_DH_Superfamily"/>
</dbReference>
<name>A0A495DMC0_9PROT</name>
<evidence type="ECO:0000256" key="1">
    <source>
        <dbReference type="ARBA" id="ARBA00023002"/>
    </source>
</evidence>
<dbReference type="EMBL" id="RBIM01000001">
    <property type="protein sequence ID" value="RKR04077.1"/>
    <property type="molecule type" value="Genomic_DNA"/>
</dbReference>
<feature type="domain" description="Aldehyde dehydrogenase" evidence="2">
    <location>
        <begin position="29"/>
        <end position="453"/>
    </location>
</feature>
<organism evidence="3 4">
    <name type="scientific">Maricaulis maris</name>
    <dbReference type="NCBI Taxonomy" id="74318"/>
    <lineage>
        <taxon>Bacteria</taxon>
        <taxon>Pseudomonadati</taxon>
        <taxon>Pseudomonadota</taxon>
        <taxon>Alphaproteobacteria</taxon>
        <taxon>Maricaulales</taxon>
        <taxon>Maricaulaceae</taxon>
        <taxon>Maricaulis</taxon>
    </lineage>
</organism>
<dbReference type="PANTHER" id="PTHR43353:SF3">
    <property type="entry name" value="ALDEHYDE DEHYDROGENASE-RELATED"/>
    <property type="match status" value="1"/>
</dbReference>
<sequence>MIIGKHLVAGNWVGSDRTFSSDPAHGPSHDFAIGTPELVDQACHAAEEAFWSYGYSSRETRAKFLNTIADEIDARGDAITEIGTQETGLPEGRLNGERGRTVGQLRLFASHILAGDYLDKRHDAALPDRQPLPRPDLKLVQRPIGPVAVFGASNFPLAFSTAGGDTAAALAAGCPVVVKGHSAHPGTSDIVAQAIDAAIKACDIHPGVFSQIQGGDRSVGQAVVEHPLIKAVGFTGSLAGGRALFDLCAARPEPIPFFGELGSVNPMFLLPAAMASRAEAVGKGWAGSLTMGAGQFCTNPGIAVVIEGRDAETFIQAAVAGLGEVGPQTMLTDGIAQAYQKGRDTIRGTAGVREVLTTTCDLRNATPYLFVTTGKDWLDNEILGEEVFGPLGLVVTVKDEAEMLTVAMSLQGQLTATLYLDDGDTALGQKLLPVLERKAGRILTNGFPTGVEVSDTMVHGGPYPASTNFGATSVGTMSIRRFLRPVCYQNMPDALMPGDWG</sequence>
<accession>A0A495DMC0</accession>
<dbReference type="GO" id="GO:0016620">
    <property type="term" value="F:oxidoreductase activity, acting on the aldehyde or oxo group of donors, NAD or NADP as acceptor"/>
    <property type="evidence" value="ECO:0007669"/>
    <property type="project" value="InterPro"/>
</dbReference>
<evidence type="ECO:0000313" key="4">
    <source>
        <dbReference type="Proteomes" id="UP000273675"/>
    </source>
</evidence>
<dbReference type="SUPFAM" id="SSF53720">
    <property type="entry name" value="ALDH-like"/>
    <property type="match status" value="1"/>
</dbReference>
<protein>
    <submittedName>
        <fullName evidence="3">NADP-dependent aldehyde dehydrogenase</fullName>
    </submittedName>
</protein>
<dbReference type="AlphaFoldDB" id="A0A495DMC0"/>
<proteinExistence type="predicted"/>
<dbReference type="OrthoDB" id="9770537at2"/>
<reference evidence="3 4" key="1">
    <citation type="submission" date="2018-10" db="EMBL/GenBank/DDBJ databases">
        <title>Genomic Encyclopedia of Type Strains, Phase IV (KMG-IV): sequencing the most valuable type-strain genomes for metagenomic binning, comparative biology and taxonomic classification.</title>
        <authorList>
            <person name="Goeker M."/>
        </authorList>
    </citation>
    <scope>NUCLEOTIDE SEQUENCE [LARGE SCALE GENOMIC DNA]</scope>
    <source>
        <strain evidence="3 4">DSM 4734</strain>
    </source>
</reference>
<dbReference type="Gene3D" id="3.40.605.10">
    <property type="entry name" value="Aldehyde Dehydrogenase, Chain A, domain 1"/>
    <property type="match status" value="2"/>
</dbReference>
<dbReference type="Pfam" id="PF00171">
    <property type="entry name" value="Aldedh"/>
    <property type="match status" value="1"/>
</dbReference>
<comment type="caution">
    <text evidence="3">The sequence shown here is derived from an EMBL/GenBank/DDBJ whole genome shotgun (WGS) entry which is preliminary data.</text>
</comment>
<dbReference type="InterPro" id="IPR015590">
    <property type="entry name" value="Aldehyde_DH_dom"/>
</dbReference>
<dbReference type="InterPro" id="IPR044151">
    <property type="entry name" value="ALDH_KGSADH"/>
</dbReference>
<dbReference type="InterPro" id="IPR016162">
    <property type="entry name" value="Ald_DH_N"/>
</dbReference>
<dbReference type="CDD" id="cd07129">
    <property type="entry name" value="ALDH_KGSADH"/>
    <property type="match status" value="1"/>
</dbReference>